<comment type="pathway">
    <text evidence="1">Amino-acid degradation.</text>
</comment>
<dbReference type="InterPro" id="IPR011059">
    <property type="entry name" value="Metal-dep_hydrolase_composite"/>
</dbReference>
<dbReference type="OrthoDB" id="9802793at2"/>
<evidence type="ECO:0000313" key="11">
    <source>
        <dbReference type="Proteomes" id="UP000274033"/>
    </source>
</evidence>
<reference evidence="10 11" key="1">
    <citation type="journal article" date="2013" name="J. Microbiol.">
        <title>Lysinibacillus chungkukjangi sp. nov., isolated from Chungkukjang, Korean fermented soybean food.</title>
        <authorList>
            <person name="Kim S.J."/>
            <person name="Jang Y.H."/>
            <person name="Hamada M."/>
            <person name="Ahn J.H."/>
            <person name="Weon H.Y."/>
            <person name="Suzuki K."/>
            <person name="Whang K.S."/>
            <person name="Kwon S.W."/>
        </authorList>
    </citation>
    <scope>NUCLEOTIDE SEQUENCE [LARGE SCALE GENOMIC DNA]</scope>
    <source>
        <strain evidence="10 11">MCCC 1A12701</strain>
    </source>
</reference>
<dbReference type="Pfam" id="PF01979">
    <property type="entry name" value="Amidohydro_1"/>
    <property type="match status" value="1"/>
</dbReference>
<dbReference type="GO" id="GO:0019556">
    <property type="term" value="P:L-histidine catabolic process to glutamate and formamide"/>
    <property type="evidence" value="ECO:0007669"/>
    <property type="project" value="UniProtKB-UniRule"/>
</dbReference>
<dbReference type="InterPro" id="IPR032466">
    <property type="entry name" value="Metal_Hydrolase"/>
</dbReference>
<evidence type="ECO:0000259" key="9">
    <source>
        <dbReference type="Pfam" id="PF01979"/>
    </source>
</evidence>
<proteinExistence type="predicted"/>
<keyword evidence="7" id="KW-0408">Iron</keyword>
<keyword evidence="5" id="KW-0369">Histidine metabolism</keyword>
<evidence type="ECO:0000256" key="2">
    <source>
        <dbReference type="ARBA" id="ARBA00012864"/>
    </source>
</evidence>
<evidence type="ECO:0000256" key="1">
    <source>
        <dbReference type="ARBA" id="ARBA00005023"/>
    </source>
</evidence>
<dbReference type="InterPro" id="IPR005920">
    <property type="entry name" value="HutI"/>
</dbReference>
<dbReference type="GO" id="GO:0050480">
    <property type="term" value="F:imidazolonepropionase activity"/>
    <property type="evidence" value="ECO:0007669"/>
    <property type="project" value="UniProtKB-UniRule"/>
</dbReference>
<dbReference type="PANTHER" id="PTHR42752">
    <property type="entry name" value="IMIDAZOLONEPROPIONASE"/>
    <property type="match status" value="1"/>
</dbReference>
<dbReference type="Gene3D" id="2.30.40.10">
    <property type="entry name" value="Urease, subunit C, domain 1"/>
    <property type="match status" value="1"/>
</dbReference>
<keyword evidence="4 10" id="KW-0378">Hydrolase</keyword>
<dbReference type="PANTHER" id="PTHR42752:SF1">
    <property type="entry name" value="IMIDAZOLONEPROPIONASE-RELATED"/>
    <property type="match status" value="1"/>
</dbReference>
<dbReference type="GO" id="GO:0046872">
    <property type="term" value="F:metal ion binding"/>
    <property type="evidence" value="ECO:0007669"/>
    <property type="project" value="UniProtKB-KW"/>
</dbReference>
<dbReference type="GO" id="GO:0005737">
    <property type="term" value="C:cytoplasm"/>
    <property type="evidence" value="ECO:0007669"/>
    <property type="project" value="UniProtKB-UniRule"/>
</dbReference>
<sequence length="408" mass="45340">MQSVDLIIRDAQEIITCVGKASNDIGLLKNKSIAIKGETILCIADFEEIATNYHIDSAQIIEANDKVVSPGFIDSHTHLVFSGSRVAEYAAKVAGEDLDLLRKQGLLMGPHETIKQTQKESFESLLAQSKKRVEKMVKYGITTIESKSGYGLTVESEIKILEVSKQLNEVTDADIINTFLGAHGIPDDLTKAEYIKVIIEEMIPQVAEKNLAVFCDVWCDDGYFTKEESREILEAGLKYDMLPKIHADAYSDIGGSDLAAEMAMVSIDHLNYTPKEILDNLREKDVTAVLMPSLDFAVAHKRPFNAREILDRGVTVALATDLCPASYTMSMPFVINLACRLYQFTIEEAIKAATYGGARALNLSDRGMLKEGLLADILIWDTNDYRNIAYYLGDNLVEHVVKRGRMIF</sequence>
<dbReference type="RefSeq" id="WP_124766580.1">
    <property type="nucleotide sequence ID" value="NZ_JAFBDY010000021.1"/>
</dbReference>
<keyword evidence="3" id="KW-0479">Metal-binding</keyword>
<evidence type="ECO:0000313" key="10">
    <source>
        <dbReference type="EMBL" id="RQW73286.1"/>
    </source>
</evidence>
<feature type="domain" description="Amidohydrolase-related" evidence="9">
    <location>
        <begin position="67"/>
        <end position="406"/>
    </location>
</feature>
<comment type="caution">
    <text evidence="10">The sequence shown here is derived from an EMBL/GenBank/DDBJ whole genome shotgun (WGS) entry which is preliminary data.</text>
</comment>
<evidence type="ECO:0000256" key="5">
    <source>
        <dbReference type="ARBA" id="ARBA00022808"/>
    </source>
</evidence>
<dbReference type="EC" id="3.5.2.7" evidence="2 8"/>
<keyword evidence="6" id="KW-0862">Zinc</keyword>
<dbReference type="EMBL" id="RRCT01000023">
    <property type="protein sequence ID" value="RQW73286.1"/>
    <property type="molecule type" value="Genomic_DNA"/>
</dbReference>
<name>A0A3N9UN20_9BACI</name>
<dbReference type="Gene3D" id="3.20.20.140">
    <property type="entry name" value="Metal-dependent hydrolases"/>
    <property type="match status" value="1"/>
</dbReference>
<organism evidence="10 11">
    <name type="scientific">Lysinibacillus composti</name>
    <dbReference type="NCBI Taxonomy" id="720633"/>
    <lineage>
        <taxon>Bacteria</taxon>
        <taxon>Bacillati</taxon>
        <taxon>Bacillota</taxon>
        <taxon>Bacilli</taxon>
        <taxon>Bacillales</taxon>
        <taxon>Bacillaceae</taxon>
        <taxon>Lysinibacillus</taxon>
    </lineage>
</organism>
<dbReference type="SUPFAM" id="SSF51338">
    <property type="entry name" value="Composite domain of metallo-dependent hydrolases"/>
    <property type="match status" value="1"/>
</dbReference>
<evidence type="ECO:0000256" key="3">
    <source>
        <dbReference type="ARBA" id="ARBA00022723"/>
    </source>
</evidence>
<dbReference type="NCBIfam" id="TIGR01224">
    <property type="entry name" value="hutI"/>
    <property type="match status" value="1"/>
</dbReference>
<evidence type="ECO:0000256" key="7">
    <source>
        <dbReference type="ARBA" id="ARBA00023004"/>
    </source>
</evidence>
<gene>
    <name evidence="10" type="ORF">EBB45_17190</name>
</gene>
<evidence type="ECO:0000256" key="8">
    <source>
        <dbReference type="NCBIfam" id="TIGR01224"/>
    </source>
</evidence>
<protein>
    <recommendedName>
        <fullName evidence="2 8">Imidazolonepropionase</fullName>
        <ecNumber evidence="2 8">3.5.2.7</ecNumber>
    </recommendedName>
</protein>
<accession>A0A3N9UN20</accession>
<dbReference type="AlphaFoldDB" id="A0A3N9UN20"/>
<dbReference type="InterPro" id="IPR006680">
    <property type="entry name" value="Amidohydro-rel"/>
</dbReference>
<keyword evidence="11" id="KW-1185">Reference proteome</keyword>
<dbReference type="Proteomes" id="UP000274033">
    <property type="component" value="Unassembled WGS sequence"/>
</dbReference>
<evidence type="ECO:0000256" key="6">
    <source>
        <dbReference type="ARBA" id="ARBA00022833"/>
    </source>
</evidence>
<dbReference type="SUPFAM" id="SSF51556">
    <property type="entry name" value="Metallo-dependent hydrolases"/>
    <property type="match status" value="1"/>
</dbReference>
<evidence type="ECO:0000256" key="4">
    <source>
        <dbReference type="ARBA" id="ARBA00022801"/>
    </source>
</evidence>